<protein>
    <recommendedName>
        <fullName evidence="7 8">Peptide chain release factor 1</fullName>
        <shortName evidence="7">RF-1</shortName>
    </recommendedName>
</protein>
<keyword evidence="5 7" id="KW-0963">Cytoplasm</keyword>
<dbReference type="PANTHER" id="PTHR43804">
    <property type="entry name" value="LD18447P"/>
    <property type="match status" value="1"/>
</dbReference>
<evidence type="ECO:0000313" key="11">
    <source>
        <dbReference type="Proteomes" id="UP000028006"/>
    </source>
</evidence>
<dbReference type="Gene3D" id="6.10.140.1950">
    <property type="match status" value="1"/>
</dbReference>
<dbReference type="GO" id="GO:0005829">
    <property type="term" value="C:cytosol"/>
    <property type="evidence" value="ECO:0007669"/>
    <property type="project" value="UniProtKB-ARBA"/>
</dbReference>
<evidence type="ECO:0000259" key="9">
    <source>
        <dbReference type="PROSITE" id="PS00745"/>
    </source>
</evidence>
<comment type="similarity">
    <text evidence="3 7">Belongs to the prokaryotic/mitochondrial release factor family.</text>
</comment>
<evidence type="ECO:0000313" key="10">
    <source>
        <dbReference type="EMBL" id="KEQ13354.1"/>
    </source>
</evidence>
<dbReference type="HAMAP" id="MF_00093">
    <property type="entry name" value="Rel_fac_1"/>
    <property type="match status" value="1"/>
</dbReference>
<dbReference type="FunFam" id="3.30.70.1660:FF:000004">
    <property type="entry name" value="Peptide chain release factor 1"/>
    <property type="match status" value="1"/>
</dbReference>
<dbReference type="Proteomes" id="UP000028006">
    <property type="component" value="Unassembled WGS sequence"/>
</dbReference>
<dbReference type="Gene3D" id="3.30.70.1660">
    <property type="match status" value="1"/>
</dbReference>
<dbReference type="InterPro" id="IPR004373">
    <property type="entry name" value="RF-1"/>
</dbReference>
<evidence type="ECO:0000256" key="2">
    <source>
        <dbReference type="ARBA" id="ARBA00004496"/>
    </source>
</evidence>
<reference evidence="10 11" key="1">
    <citation type="submission" date="2014-06" db="EMBL/GenBank/DDBJ databases">
        <title>Whole Genome Sequences of Three Symbiotic Endozoicomonas Bacteria.</title>
        <authorList>
            <person name="Neave M.J."/>
            <person name="Apprill A."/>
            <person name="Voolstra C.R."/>
        </authorList>
    </citation>
    <scope>NUCLEOTIDE SEQUENCE [LARGE SCALE GENOMIC DNA]</scope>
    <source>
        <strain evidence="10 11">LMG 24815</strain>
    </source>
</reference>
<keyword evidence="11" id="KW-1185">Reference proteome</keyword>
<dbReference type="EMBL" id="JOKG01000003">
    <property type="protein sequence ID" value="KEQ13354.1"/>
    <property type="molecule type" value="Genomic_DNA"/>
</dbReference>
<dbReference type="AlphaFoldDB" id="A0A081N4I1"/>
<comment type="PTM">
    <text evidence="7">Methylated by PrmC. Methylation increases the termination efficiency of RF1.</text>
</comment>
<dbReference type="InterPro" id="IPR000352">
    <property type="entry name" value="Pep_chain_release_fac_I"/>
</dbReference>
<proteinExistence type="inferred from homology"/>
<gene>
    <name evidence="7 10" type="primary">prfA</name>
    <name evidence="10" type="ORF">GZ77_13130</name>
</gene>
<dbReference type="SUPFAM" id="SSF75620">
    <property type="entry name" value="Release factor"/>
    <property type="match status" value="1"/>
</dbReference>
<comment type="subcellular location">
    <subcellularLocation>
        <location evidence="2 7">Cytoplasm</location>
    </subcellularLocation>
</comment>
<dbReference type="FunFam" id="3.30.160.20:FF:000004">
    <property type="entry name" value="Peptide chain release factor 1"/>
    <property type="match status" value="1"/>
</dbReference>
<evidence type="ECO:0000256" key="7">
    <source>
        <dbReference type="HAMAP-Rule" id="MF_00093"/>
    </source>
</evidence>
<dbReference type="PANTHER" id="PTHR43804:SF7">
    <property type="entry name" value="LD18447P"/>
    <property type="match status" value="1"/>
</dbReference>
<dbReference type="Gene3D" id="3.30.160.20">
    <property type="match status" value="1"/>
</dbReference>
<dbReference type="Pfam" id="PF03462">
    <property type="entry name" value="PCRF"/>
    <property type="match status" value="1"/>
</dbReference>
<dbReference type="eggNOG" id="COG0216">
    <property type="taxonomic scope" value="Bacteria"/>
</dbReference>
<name>A0A081N4I1_9GAMM</name>
<dbReference type="FunFam" id="3.30.70.1660:FF:000002">
    <property type="entry name" value="Peptide chain release factor 1"/>
    <property type="match status" value="1"/>
</dbReference>
<evidence type="ECO:0000256" key="5">
    <source>
        <dbReference type="ARBA" id="ARBA00022490"/>
    </source>
</evidence>
<dbReference type="InterPro" id="IPR005139">
    <property type="entry name" value="PCRF"/>
</dbReference>
<accession>A0A081N4I1</accession>
<evidence type="ECO:0000256" key="6">
    <source>
        <dbReference type="ARBA" id="ARBA00022917"/>
    </source>
</evidence>
<dbReference type="InterPro" id="IPR050057">
    <property type="entry name" value="Prokaryotic/Mito_RF"/>
</dbReference>
<organism evidence="10 11">
    <name type="scientific">Endozoicomonas montiporae</name>
    <dbReference type="NCBI Taxonomy" id="1027273"/>
    <lineage>
        <taxon>Bacteria</taxon>
        <taxon>Pseudomonadati</taxon>
        <taxon>Pseudomonadota</taxon>
        <taxon>Gammaproteobacteria</taxon>
        <taxon>Oceanospirillales</taxon>
        <taxon>Endozoicomonadaceae</taxon>
        <taxon>Endozoicomonas</taxon>
    </lineage>
</organism>
<evidence type="ECO:0000256" key="1">
    <source>
        <dbReference type="ARBA" id="ARBA00002986"/>
    </source>
</evidence>
<keyword evidence="4 7" id="KW-0488">Methylation</keyword>
<dbReference type="SMART" id="SM00937">
    <property type="entry name" value="PCRF"/>
    <property type="match status" value="1"/>
</dbReference>
<dbReference type="InterPro" id="IPR045853">
    <property type="entry name" value="Pep_chain_release_fac_I_sf"/>
</dbReference>
<dbReference type="Pfam" id="PF00472">
    <property type="entry name" value="RF-1"/>
    <property type="match status" value="1"/>
</dbReference>
<comment type="function">
    <text evidence="1 7">Peptide chain release factor 1 directs the termination of translation in response to the peptide chain termination codons UAG and UAA.</text>
</comment>
<feature type="modified residue" description="N5-methylglutamine" evidence="7">
    <location>
        <position position="245"/>
    </location>
</feature>
<comment type="caution">
    <text evidence="10">The sequence shown here is derived from an EMBL/GenBank/DDBJ whole genome shotgun (WGS) entry which is preliminary data.</text>
</comment>
<evidence type="ECO:0000256" key="3">
    <source>
        <dbReference type="ARBA" id="ARBA00010835"/>
    </source>
</evidence>
<dbReference type="PROSITE" id="PS00745">
    <property type="entry name" value="RF_PROK_I"/>
    <property type="match status" value="1"/>
</dbReference>
<feature type="domain" description="Prokaryotic-type class I peptide chain release factors" evidence="9">
    <location>
        <begin position="238"/>
        <end position="254"/>
    </location>
</feature>
<dbReference type="GO" id="GO:0016149">
    <property type="term" value="F:translation release factor activity, codon specific"/>
    <property type="evidence" value="ECO:0007669"/>
    <property type="project" value="UniProtKB-UniRule"/>
</dbReference>
<sequence length="369" mass="41258">MKDSTFVSLSSNLTTKLDSLLDRYEEIAALLSDPGVIGDQDQFRKLSKEYAELEPVVQAYQEYRQVIDNMEEAQTMIGEDDPDMAEMAEEELQEGKAQLPELEQNLQLLLLPKDPRDASNTFLEIRAGTGGDEAAIFAGDLFRMYSRYAEKQGWKIEIISANDGEHGGYREIITRFVGNAVYGRLKFESGAHRVQRVPETESQGRIHTSACTVAIMPEPDEQEAIEIKKEDLRVDTFRSSGAGGQHVNTTDSAIRLTHLPTGMVVECQDERSQHKNRAKAMALLSAKLQTAQDEAAAKEISDARKSLVGSGDRSERIRTYNYPQGRVTDHRINLTLYKLSEIIEGDLDPVVEPLLQEHQAELLTGLSNE</sequence>
<keyword evidence="6 7" id="KW-0648">Protein biosynthesis</keyword>
<evidence type="ECO:0000256" key="8">
    <source>
        <dbReference type="NCBIfam" id="TIGR00019"/>
    </source>
</evidence>
<evidence type="ECO:0000256" key="4">
    <source>
        <dbReference type="ARBA" id="ARBA00022481"/>
    </source>
</evidence>
<dbReference type="NCBIfam" id="TIGR00019">
    <property type="entry name" value="prfA"/>
    <property type="match status" value="1"/>
</dbReference>
<dbReference type="NCBIfam" id="NF001859">
    <property type="entry name" value="PRK00591.1"/>
    <property type="match status" value="1"/>
</dbReference>